<dbReference type="InterPro" id="IPR050553">
    <property type="entry name" value="Thioredoxin_ResA/DsbE_sf"/>
</dbReference>
<dbReference type="EMBL" id="QWEG01000010">
    <property type="protein sequence ID" value="RHW37383.1"/>
    <property type="molecule type" value="Genomic_DNA"/>
</dbReference>
<evidence type="ECO:0000313" key="4">
    <source>
        <dbReference type="Proteomes" id="UP000284416"/>
    </source>
</evidence>
<sequence>MNKKLFAGALVVLALAVIIVNVSKPGLSFGNKAQEENKAAPATAEIGIAEGNIAPDFELGLASGEQVKLSDYRGQKVILNFWATWCPPCKAEMPHMQKYYESHKDKGMTILAVNLTALDKGRETIDQFVKDYGLTFPIALDEKNKVGTQYQALTIPTSYIISPDGIITKKYVGPMDEDTMEKLLKEAN</sequence>
<dbReference type="GO" id="GO:0016209">
    <property type="term" value="F:antioxidant activity"/>
    <property type="evidence" value="ECO:0007669"/>
    <property type="project" value="InterPro"/>
</dbReference>
<dbReference type="InterPro" id="IPR036249">
    <property type="entry name" value="Thioredoxin-like_sf"/>
</dbReference>
<dbReference type="RefSeq" id="WP_118922423.1">
    <property type="nucleotide sequence ID" value="NZ_QWEG01000010.1"/>
</dbReference>
<accession>A0A417YRS5</accession>
<gene>
    <name evidence="3" type="ORF">D1B31_16620</name>
</gene>
<dbReference type="Gene3D" id="3.40.30.10">
    <property type="entry name" value="Glutaredoxin"/>
    <property type="match status" value="1"/>
</dbReference>
<dbReference type="PROSITE" id="PS51352">
    <property type="entry name" value="THIOREDOXIN_2"/>
    <property type="match status" value="1"/>
</dbReference>
<dbReference type="PANTHER" id="PTHR42852:SF13">
    <property type="entry name" value="PROTEIN DIPZ"/>
    <property type="match status" value="1"/>
</dbReference>
<dbReference type="SUPFAM" id="SSF52833">
    <property type="entry name" value="Thioredoxin-like"/>
    <property type="match status" value="1"/>
</dbReference>
<dbReference type="PROSITE" id="PS00194">
    <property type="entry name" value="THIOREDOXIN_1"/>
    <property type="match status" value="1"/>
</dbReference>
<keyword evidence="1" id="KW-1015">Disulfide bond</keyword>
<dbReference type="CDD" id="cd02966">
    <property type="entry name" value="TlpA_like_family"/>
    <property type="match status" value="1"/>
</dbReference>
<dbReference type="OrthoDB" id="25753at2"/>
<organism evidence="3 4">
    <name type="scientific">Neobacillus notoginsengisoli</name>
    <dbReference type="NCBI Taxonomy" id="1578198"/>
    <lineage>
        <taxon>Bacteria</taxon>
        <taxon>Bacillati</taxon>
        <taxon>Bacillota</taxon>
        <taxon>Bacilli</taxon>
        <taxon>Bacillales</taxon>
        <taxon>Bacillaceae</taxon>
        <taxon>Neobacillus</taxon>
    </lineage>
</organism>
<evidence type="ECO:0000313" key="3">
    <source>
        <dbReference type="EMBL" id="RHW37383.1"/>
    </source>
</evidence>
<dbReference type="InterPro" id="IPR013766">
    <property type="entry name" value="Thioredoxin_domain"/>
</dbReference>
<evidence type="ECO:0000256" key="1">
    <source>
        <dbReference type="ARBA" id="ARBA00023157"/>
    </source>
</evidence>
<dbReference type="Proteomes" id="UP000284416">
    <property type="component" value="Unassembled WGS sequence"/>
</dbReference>
<evidence type="ECO:0000259" key="2">
    <source>
        <dbReference type="PROSITE" id="PS51352"/>
    </source>
</evidence>
<reference evidence="3 4" key="1">
    <citation type="journal article" date="2017" name="Int. J. Syst. Evol. Microbiol.">
        <title>Bacillus notoginsengisoli sp. nov., a novel bacterium isolated from the rhizosphere of Panax notoginseng.</title>
        <authorList>
            <person name="Zhang M.Y."/>
            <person name="Cheng J."/>
            <person name="Cai Y."/>
            <person name="Zhang T.Y."/>
            <person name="Wu Y.Y."/>
            <person name="Manikprabhu D."/>
            <person name="Li W.J."/>
            <person name="Zhang Y.X."/>
        </authorList>
    </citation>
    <scope>NUCLEOTIDE SEQUENCE [LARGE SCALE GENOMIC DNA]</scope>
    <source>
        <strain evidence="3 4">JCM 30743</strain>
    </source>
</reference>
<proteinExistence type="predicted"/>
<dbReference type="Pfam" id="PF00578">
    <property type="entry name" value="AhpC-TSA"/>
    <property type="match status" value="1"/>
</dbReference>
<keyword evidence="4" id="KW-1185">Reference proteome</keyword>
<protein>
    <submittedName>
        <fullName evidence="3">TlpA family protein disulfide reductase</fullName>
    </submittedName>
</protein>
<name>A0A417YRS5_9BACI</name>
<comment type="caution">
    <text evidence="3">The sequence shown here is derived from an EMBL/GenBank/DDBJ whole genome shotgun (WGS) entry which is preliminary data.</text>
</comment>
<dbReference type="InterPro" id="IPR000866">
    <property type="entry name" value="AhpC/TSA"/>
</dbReference>
<dbReference type="AlphaFoldDB" id="A0A417YRS5"/>
<dbReference type="PANTHER" id="PTHR42852">
    <property type="entry name" value="THIOL:DISULFIDE INTERCHANGE PROTEIN DSBE"/>
    <property type="match status" value="1"/>
</dbReference>
<dbReference type="GO" id="GO:0016491">
    <property type="term" value="F:oxidoreductase activity"/>
    <property type="evidence" value="ECO:0007669"/>
    <property type="project" value="InterPro"/>
</dbReference>
<dbReference type="InterPro" id="IPR017937">
    <property type="entry name" value="Thioredoxin_CS"/>
</dbReference>
<feature type="domain" description="Thioredoxin" evidence="2">
    <location>
        <begin position="48"/>
        <end position="188"/>
    </location>
</feature>